<dbReference type="GO" id="GO:0070860">
    <property type="term" value="C:RNA polymerase I core factor complex"/>
    <property type="evidence" value="ECO:0007669"/>
    <property type="project" value="InterPro"/>
</dbReference>
<dbReference type="AlphaFoldDB" id="A0AAW0QLV6"/>
<comment type="caution">
    <text evidence="13">The sequence shown here is derived from an EMBL/GenBank/DDBJ whole genome shotgun (WGS) entry which is preliminary data.</text>
</comment>
<evidence type="ECO:0000259" key="12">
    <source>
        <dbReference type="Pfam" id="PF20645"/>
    </source>
</evidence>
<dbReference type="GO" id="GO:0042790">
    <property type="term" value="P:nucleolar large rRNA transcription by RNA polymerase I"/>
    <property type="evidence" value="ECO:0007669"/>
    <property type="project" value="TreeGrafter"/>
</dbReference>
<feature type="domain" description="Rrn7/TAF1B C-terminal cyclin" evidence="12">
    <location>
        <begin position="238"/>
        <end position="385"/>
    </location>
</feature>
<protein>
    <recommendedName>
        <fullName evidence="15">RRN7-type domain-containing protein</fullName>
    </recommendedName>
</protein>
<keyword evidence="14" id="KW-1185">Reference proteome</keyword>
<dbReference type="GO" id="GO:0001164">
    <property type="term" value="F:RNA polymerase I core promoter sequence-specific DNA binding"/>
    <property type="evidence" value="ECO:0007669"/>
    <property type="project" value="InterPro"/>
</dbReference>
<dbReference type="EMBL" id="JAQQWP010000008">
    <property type="protein sequence ID" value="KAK8106414.1"/>
    <property type="molecule type" value="Genomic_DNA"/>
</dbReference>
<evidence type="ECO:0000259" key="11">
    <source>
        <dbReference type="Pfam" id="PF20644"/>
    </source>
</evidence>
<name>A0AAW0QLV6_9PEZI</name>
<proteinExistence type="inferred from homology"/>
<organism evidence="13 14">
    <name type="scientific">Apiospora kogelbergensis</name>
    <dbReference type="NCBI Taxonomy" id="1337665"/>
    <lineage>
        <taxon>Eukaryota</taxon>
        <taxon>Fungi</taxon>
        <taxon>Dikarya</taxon>
        <taxon>Ascomycota</taxon>
        <taxon>Pezizomycotina</taxon>
        <taxon>Sordariomycetes</taxon>
        <taxon>Xylariomycetidae</taxon>
        <taxon>Amphisphaeriales</taxon>
        <taxon>Apiosporaceae</taxon>
        <taxon>Apiospora</taxon>
    </lineage>
</organism>
<evidence type="ECO:0000256" key="1">
    <source>
        <dbReference type="ARBA" id="ARBA00004604"/>
    </source>
</evidence>
<dbReference type="PANTHER" id="PTHR31576:SF2">
    <property type="entry name" value="TATA BOX-BINDING PROTEIN-ASSOCIATED FACTOR RNA POLYMERASE I SUBUNIT B"/>
    <property type="match status" value="1"/>
</dbReference>
<dbReference type="GO" id="GO:0008270">
    <property type="term" value="F:zinc ion binding"/>
    <property type="evidence" value="ECO:0007669"/>
    <property type="project" value="UniProtKB-KW"/>
</dbReference>
<keyword evidence="9" id="KW-0539">Nucleus</keyword>
<evidence type="ECO:0000256" key="6">
    <source>
        <dbReference type="ARBA" id="ARBA00023015"/>
    </source>
</evidence>
<keyword evidence="6" id="KW-0805">Transcription regulation</keyword>
<feature type="region of interest" description="Disordered" evidence="10">
    <location>
        <begin position="127"/>
        <end position="154"/>
    </location>
</feature>
<dbReference type="Proteomes" id="UP001392437">
    <property type="component" value="Unassembled WGS sequence"/>
</dbReference>
<evidence type="ECO:0000256" key="10">
    <source>
        <dbReference type="SAM" id="MobiDB-lite"/>
    </source>
</evidence>
<sequence>MARGDYQRMQGGERCEECGSRHWYSEDALRYCRNGHRLEGYAPHEAGEDEYGTTGKVHKKKKEKRQRAAVKLEGAAGRELYLECLQIILRKQIWWLIKERGLPAELEEIVRAFWGLRVRDLPATDDDFPGGDSTFGASDADAKNGELSDGPVDTSRLWRPQKGKRVNLPMLIDTLALCYLGCCTLRLPISTATFCRWAQSEDLEFLIAINGLPKNVRDRLPATYHHSLQIRDHIAPGYLQSAVQELAISFNANYEVKLPPLNHIPLLLDLMRDLTLPVEIFLSVKCMAQILEADFCYPTRDKQRVLSIDDPEVLLLALVVVSTKLLHPLDGVSRRPVTHDDPRVMQIDWKQWEAVRTKQAEASRGLERGEEYTIQARAAVAMDNKADIYKWIEFFEKMLKQDGPSSKIPEVANRMFKGSPKQPDVEASQETRGGQRDQDALAVERYQTLNSTMKFIEPEQPVEAVDKKGNAQQFERDYCPVWRTEDDLPEAAKMFYKEAAKTAAIPLRTLINAAAQVERRLELWCVQRERTRRMEGTQYETS</sequence>
<dbReference type="InterPro" id="IPR048538">
    <property type="entry name" value="Rrn7_cyclin_C"/>
</dbReference>
<dbReference type="Pfam" id="PF20645">
    <property type="entry name" value="Rrn7_cyclin_C"/>
    <property type="match status" value="1"/>
</dbReference>
<keyword evidence="5" id="KW-0862">Zinc</keyword>
<dbReference type="PANTHER" id="PTHR31576">
    <property type="entry name" value="TATA BOX-BINDING PROTEIN-ASSOCIATED FACTOR RNA POLYMERASE I SUBUNIT B"/>
    <property type="match status" value="1"/>
</dbReference>
<feature type="region of interest" description="Disordered" evidence="10">
    <location>
        <begin position="415"/>
        <end position="438"/>
    </location>
</feature>
<gene>
    <name evidence="13" type="ORF">PG999_009773</name>
</gene>
<dbReference type="Pfam" id="PF20644">
    <property type="entry name" value="Rrn7_cyclin_N"/>
    <property type="match status" value="1"/>
</dbReference>
<keyword evidence="3" id="KW-0479">Metal-binding</keyword>
<evidence type="ECO:0008006" key="15">
    <source>
        <dbReference type="Google" id="ProtNLM"/>
    </source>
</evidence>
<accession>A0AAW0QLV6</accession>
<evidence type="ECO:0000256" key="9">
    <source>
        <dbReference type="ARBA" id="ARBA00023242"/>
    </source>
</evidence>
<feature type="region of interest" description="Disordered" evidence="10">
    <location>
        <begin position="43"/>
        <end position="62"/>
    </location>
</feature>
<dbReference type="InterPro" id="IPR048540">
    <property type="entry name" value="Rrn7_cyclin_N"/>
</dbReference>
<evidence type="ECO:0000313" key="14">
    <source>
        <dbReference type="Proteomes" id="UP001392437"/>
    </source>
</evidence>
<evidence type="ECO:0000256" key="8">
    <source>
        <dbReference type="ARBA" id="ARBA00023163"/>
    </source>
</evidence>
<evidence type="ECO:0000313" key="13">
    <source>
        <dbReference type="EMBL" id="KAK8106414.1"/>
    </source>
</evidence>
<evidence type="ECO:0000256" key="5">
    <source>
        <dbReference type="ARBA" id="ARBA00022833"/>
    </source>
</evidence>
<evidence type="ECO:0000256" key="7">
    <source>
        <dbReference type="ARBA" id="ARBA00023125"/>
    </source>
</evidence>
<evidence type="ECO:0000256" key="3">
    <source>
        <dbReference type="ARBA" id="ARBA00022723"/>
    </source>
</evidence>
<feature type="domain" description="Rrn7/TAF1B N-terminal cyclin" evidence="11">
    <location>
        <begin position="85"/>
        <end position="214"/>
    </location>
</feature>
<dbReference type="InterPro" id="IPR033599">
    <property type="entry name" value="TAF1B/Rrn7"/>
</dbReference>
<keyword evidence="7" id="KW-0238">DNA-binding</keyword>
<comment type="similarity">
    <text evidence="2">Belongs to the RRN7/TAF1B family.</text>
</comment>
<evidence type="ECO:0000256" key="2">
    <source>
        <dbReference type="ARBA" id="ARBA00006899"/>
    </source>
</evidence>
<reference evidence="13 14" key="1">
    <citation type="submission" date="2023-01" db="EMBL/GenBank/DDBJ databases">
        <title>Analysis of 21 Apiospora genomes using comparative genomics revels a genus with tremendous synthesis potential of carbohydrate active enzymes and secondary metabolites.</title>
        <authorList>
            <person name="Sorensen T."/>
        </authorList>
    </citation>
    <scope>NUCLEOTIDE SEQUENCE [LARGE SCALE GENOMIC DNA]</scope>
    <source>
        <strain evidence="13 14">CBS 117206</strain>
    </source>
</reference>
<evidence type="ECO:0000256" key="4">
    <source>
        <dbReference type="ARBA" id="ARBA00022771"/>
    </source>
</evidence>
<comment type="subcellular location">
    <subcellularLocation>
        <location evidence="1">Nucleus</location>
        <location evidence="1">Nucleolus</location>
    </subcellularLocation>
</comment>
<keyword evidence="8" id="KW-0804">Transcription</keyword>
<keyword evidence="4" id="KW-0863">Zinc-finger</keyword>